<comment type="caution">
    <text evidence="8">The sequence shown here is derived from an EMBL/GenBank/DDBJ whole genome shotgun (WGS) entry which is preliminary data.</text>
</comment>
<sequence>MRLAVYQPDIAPNLGAMIRLSACFGIPLDIIEPCGFPLSLKALRRSAMDYADIADMTRHNSWQKYLINRPKGRLVLLTTKADDLLWDFKFHPDDTILMGRESAGVPEDVHNTCDAHVKLPMFGAARSLNVAMTAGMAVSEGLRQTR</sequence>
<comment type="catalytic activity">
    <reaction evidence="6">
        <text>5-carboxymethylaminomethyluridine(34) in tRNA(Leu) + S-adenosyl-L-methionine = 5-carboxymethylaminomethyl-2'-O-methyluridine(34) in tRNA(Leu) + S-adenosyl-L-homocysteine + H(+)</text>
        <dbReference type="Rhea" id="RHEA:43088"/>
        <dbReference type="Rhea" id="RHEA-COMP:10333"/>
        <dbReference type="Rhea" id="RHEA-COMP:10334"/>
        <dbReference type="ChEBI" id="CHEBI:15378"/>
        <dbReference type="ChEBI" id="CHEBI:57856"/>
        <dbReference type="ChEBI" id="CHEBI:59789"/>
        <dbReference type="ChEBI" id="CHEBI:74508"/>
        <dbReference type="ChEBI" id="CHEBI:74511"/>
        <dbReference type="EC" id="2.1.1.207"/>
    </reaction>
</comment>
<evidence type="ECO:0000256" key="5">
    <source>
        <dbReference type="ARBA" id="ARBA00022694"/>
    </source>
</evidence>
<dbReference type="PANTHER" id="PTHR42971">
    <property type="entry name" value="TRNA (CYTIDINE(34)-2'-O)-METHYLTRANSFERASE"/>
    <property type="match status" value="1"/>
</dbReference>
<dbReference type="InterPro" id="IPR029026">
    <property type="entry name" value="tRNA_m1G_MTases_N"/>
</dbReference>
<dbReference type="Proteomes" id="UP001156694">
    <property type="component" value="Unassembled WGS sequence"/>
</dbReference>
<dbReference type="Pfam" id="PF00588">
    <property type="entry name" value="SpoU_methylase"/>
    <property type="match status" value="1"/>
</dbReference>
<proteinExistence type="inferred from homology"/>
<dbReference type="HAMAP" id="MF_01885">
    <property type="entry name" value="tRNA_methyltr_TrmL"/>
    <property type="match status" value="1"/>
</dbReference>
<evidence type="ECO:0000256" key="4">
    <source>
        <dbReference type="ARBA" id="ARBA00022691"/>
    </source>
</evidence>
<comment type="subcellular location">
    <subcellularLocation>
        <location evidence="6">Cytoplasm</location>
    </subcellularLocation>
</comment>
<feature type="binding site" evidence="6">
    <location>
        <position position="77"/>
    </location>
    <ligand>
        <name>S-adenosyl-L-methionine</name>
        <dbReference type="ChEBI" id="CHEBI:59789"/>
    </ligand>
</feature>
<dbReference type="PIRSF" id="PIRSF029256">
    <property type="entry name" value="SpoU_TrmH_prd"/>
    <property type="match status" value="1"/>
</dbReference>
<dbReference type="CDD" id="cd18094">
    <property type="entry name" value="SpoU-like_TrmL"/>
    <property type="match status" value="1"/>
</dbReference>
<keyword evidence="1 6" id="KW-0963">Cytoplasm</keyword>
<evidence type="ECO:0000256" key="3">
    <source>
        <dbReference type="ARBA" id="ARBA00022679"/>
    </source>
</evidence>
<evidence type="ECO:0000313" key="9">
    <source>
        <dbReference type="Proteomes" id="UP001156694"/>
    </source>
</evidence>
<dbReference type="PANTHER" id="PTHR42971:SF1">
    <property type="entry name" value="TRNA (CYTIDINE(34)-2'-O)-METHYLTRANSFERASE"/>
    <property type="match status" value="1"/>
</dbReference>
<comment type="subunit">
    <text evidence="6">Homodimer.</text>
</comment>
<evidence type="ECO:0000256" key="2">
    <source>
        <dbReference type="ARBA" id="ARBA00022603"/>
    </source>
</evidence>
<protein>
    <recommendedName>
        <fullName evidence="6">tRNA (cytidine(34)-2'-O)-methyltransferase</fullName>
        <ecNumber evidence="6">2.1.1.207</ecNumber>
    </recommendedName>
    <alternativeName>
        <fullName evidence="6">tRNA (cytidine/uridine-2'-O-)-methyltransferase TrmL</fullName>
    </alternativeName>
</protein>
<dbReference type="InterPro" id="IPR001537">
    <property type="entry name" value="SpoU_MeTrfase"/>
</dbReference>
<comment type="function">
    <text evidence="6">Methylates the ribose at the nucleotide 34 wobble position in the two leucyl isoacceptors tRNA(Leu)(CmAA) and tRNA(Leu)(cmnm5UmAA). Catalyzes the methyl transfer from S-adenosyl-L-methionine to the 2'-OH of the wobble nucleotide.</text>
</comment>
<dbReference type="EC" id="2.1.1.207" evidence="6"/>
<accession>A0ABQ5VV39</accession>
<feature type="binding site" evidence="6">
    <location>
        <position position="99"/>
    </location>
    <ligand>
        <name>S-adenosyl-L-methionine</name>
        <dbReference type="ChEBI" id="CHEBI:59789"/>
    </ligand>
</feature>
<dbReference type="Gene3D" id="3.40.1280.10">
    <property type="match status" value="1"/>
</dbReference>
<organism evidence="8 9">
    <name type="scientific">Amylibacter marinus</name>
    <dbReference type="NCBI Taxonomy" id="1475483"/>
    <lineage>
        <taxon>Bacteria</taxon>
        <taxon>Pseudomonadati</taxon>
        <taxon>Pseudomonadota</taxon>
        <taxon>Alphaproteobacteria</taxon>
        <taxon>Rhodobacterales</taxon>
        <taxon>Paracoccaceae</taxon>
        <taxon>Amylibacter</taxon>
    </lineage>
</organism>
<comment type="similarity">
    <text evidence="6">Belongs to the class IV-like SAM-binding methyltransferase superfamily. RNA methyltransferase TrmH family. TrmL subfamily.</text>
</comment>
<evidence type="ECO:0000256" key="6">
    <source>
        <dbReference type="HAMAP-Rule" id="MF_01885"/>
    </source>
</evidence>
<name>A0ABQ5VV39_9RHOB</name>
<feature type="binding site" evidence="6">
    <location>
        <position position="127"/>
    </location>
    <ligand>
        <name>S-adenosyl-L-methionine</name>
        <dbReference type="ChEBI" id="CHEBI:59789"/>
    </ligand>
</feature>
<keyword evidence="2 6" id="KW-0489">Methyltransferase</keyword>
<dbReference type="EMBL" id="BSNN01000004">
    <property type="protein sequence ID" value="GLQ35303.1"/>
    <property type="molecule type" value="Genomic_DNA"/>
</dbReference>
<dbReference type="InterPro" id="IPR029028">
    <property type="entry name" value="Alpha/beta_knot_MTases"/>
</dbReference>
<evidence type="ECO:0000313" key="8">
    <source>
        <dbReference type="EMBL" id="GLQ35303.1"/>
    </source>
</evidence>
<gene>
    <name evidence="6 8" type="primary">trmL</name>
    <name evidence="8" type="ORF">GCM10007939_15860</name>
</gene>
<feature type="domain" description="tRNA/rRNA methyltransferase SpoU type" evidence="7">
    <location>
        <begin position="2"/>
        <end position="137"/>
    </location>
</feature>
<keyword evidence="4 6" id="KW-0949">S-adenosyl-L-methionine</keyword>
<dbReference type="RefSeq" id="WP_284377572.1">
    <property type="nucleotide sequence ID" value="NZ_BSNN01000004.1"/>
</dbReference>
<keyword evidence="3 6" id="KW-0808">Transferase</keyword>
<dbReference type="InterPro" id="IPR016914">
    <property type="entry name" value="TrmL"/>
</dbReference>
<dbReference type="SUPFAM" id="SSF75217">
    <property type="entry name" value="alpha/beta knot"/>
    <property type="match status" value="1"/>
</dbReference>
<evidence type="ECO:0000259" key="7">
    <source>
        <dbReference type="Pfam" id="PF00588"/>
    </source>
</evidence>
<comment type="catalytic activity">
    <reaction evidence="6">
        <text>cytidine(34) in tRNA + S-adenosyl-L-methionine = 2'-O-methylcytidine(34) in tRNA + S-adenosyl-L-homocysteine + H(+)</text>
        <dbReference type="Rhea" id="RHEA:43084"/>
        <dbReference type="Rhea" id="RHEA-COMP:10331"/>
        <dbReference type="Rhea" id="RHEA-COMP:10332"/>
        <dbReference type="ChEBI" id="CHEBI:15378"/>
        <dbReference type="ChEBI" id="CHEBI:57856"/>
        <dbReference type="ChEBI" id="CHEBI:59789"/>
        <dbReference type="ChEBI" id="CHEBI:74495"/>
        <dbReference type="ChEBI" id="CHEBI:82748"/>
        <dbReference type="EC" id="2.1.1.207"/>
    </reaction>
</comment>
<feature type="binding site" evidence="6">
    <location>
        <position position="119"/>
    </location>
    <ligand>
        <name>S-adenosyl-L-methionine</name>
        <dbReference type="ChEBI" id="CHEBI:59789"/>
    </ligand>
</feature>
<evidence type="ECO:0000256" key="1">
    <source>
        <dbReference type="ARBA" id="ARBA00022490"/>
    </source>
</evidence>
<keyword evidence="9" id="KW-1185">Reference proteome</keyword>
<keyword evidence="5 6" id="KW-0819">tRNA processing</keyword>
<reference evidence="9" key="1">
    <citation type="journal article" date="2019" name="Int. J. Syst. Evol. Microbiol.">
        <title>The Global Catalogue of Microorganisms (GCM) 10K type strain sequencing project: providing services to taxonomists for standard genome sequencing and annotation.</title>
        <authorList>
            <consortium name="The Broad Institute Genomics Platform"/>
            <consortium name="The Broad Institute Genome Sequencing Center for Infectious Disease"/>
            <person name="Wu L."/>
            <person name="Ma J."/>
        </authorList>
    </citation>
    <scope>NUCLEOTIDE SEQUENCE [LARGE SCALE GENOMIC DNA]</scope>
    <source>
        <strain evidence="9">NBRC 110140</strain>
    </source>
</reference>